<evidence type="ECO:0000313" key="1">
    <source>
        <dbReference type="EMBL" id="CAD7195401.1"/>
    </source>
</evidence>
<reference evidence="1" key="1">
    <citation type="submission" date="2020-11" db="EMBL/GenBank/DDBJ databases">
        <authorList>
            <person name="Tran Van P."/>
        </authorList>
    </citation>
    <scope>NUCLEOTIDE SEQUENCE</scope>
</reference>
<dbReference type="EMBL" id="OA564738">
    <property type="protein sequence ID" value="CAD7195401.1"/>
    <property type="molecule type" value="Genomic_DNA"/>
</dbReference>
<proteinExistence type="predicted"/>
<protein>
    <submittedName>
        <fullName evidence="1">Uncharacterized protein</fullName>
    </submittedName>
</protein>
<sequence length="310" mass="34919">MSLHFRERKVDEVVLCRMLWSSNGSQAGRKRHPVTNTSWLYRLLPWEKRRGEGAVTPGLTEDTAQDTTLQYGYIQPLPVLPHHDLRGLVSILTDYTASSQLLTHFGSHPLSSWSLLHGNDSKEMGTAILDTNFVILVEDHISTRGYRSIRPISSIEVIPNRTRVPKINHFIQVSCELSVSAKEAMGLLYLAVCTCVPPPPLSTFQLQRLVWTRSFYRDLNHGLDVPMKGWPKRPCYGRNIAPAKRIIKSRKLRWEVYAARMEESRTVFMVLTGKPNGKKLVGRLRPTGECLTTSDGGATVGARSSRSTLN</sequence>
<gene>
    <name evidence="1" type="ORF">TDIB3V08_LOCUS1785</name>
</gene>
<organism evidence="1">
    <name type="scientific">Timema douglasi</name>
    <name type="common">Walking stick</name>
    <dbReference type="NCBI Taxonomy" id="61478"/>
    <lineage>
        <taxon>Eukaryota</taxon>
        <taxon>Metazoa</taxon>
        <taxon>Ecdysozoa</taxon>
        <taxon>Arthropoda</taxon>
        <taxon>Hexapoda</taxon>
        <taxon>Insecta</taxon>
        <taxon>Pterygota</taxon>
        <taxon>Neoptera</taxon>
        <taxon>Polyneoptera</taxon>
        <taxon>Phasmatodea</taxon>
        <taxon>Timematodea</taxon>
        <taxon>Timematoidea</taxon>
        <taxon>Timematidae</taxon>
        <taxon>Timema</taxon>
    </lineage>
</organism>
<accession>A0A7R8Z5L9</accession>
<dbReference type="AlphaFoldDB" id="A0A7R8Z5L9"/>
<name>A0A7R8Z5L9_TIMDO</name>